<dbReference type="Pfam" id="PF13439">
    <property type="entry name" value="Glyco_transf_4"/>
    <property type="match status" value="1"/>
</dbReference>
<protein>
    <submittedName>
        <fullName evidence="3">Glycosyltransferase family 4 protein</fullName>
    </submittedName>
</protein>
<dbReference type="AlphaFoldDB" id="A0A5B8VQ68"/>
<dbReference type="OrthoDB" id="9801573at2"/>
<keyword evidence="3" id="KW-0808">Transferase</keyword>
<dbReference type="PANTHER" id="PTHR12526:SF595">
    <property type="entry name" value="BLL5217 PROTEIN"/>
    <property type="match status" value="1"/>
</dbReference>
<dbReference type="EMBL" id="CP042434">
    <property type="protein sequence ID" value="QEC73620.1"/>
    <property type="molecule type" value="Genomic_DNA"/>
</dbReference>
<dbReference type="KEGG" id="agi:FSB73_20070"/>
<sequence length="369" mass="41443">MKIAQIAPLIESVPPKFYGGTERVVHYLTEELVAMGHEVTLFASGDSCSSATLIPIVGKCLRMDTQCSNPITYQVIQLKEVMARADSFDLLHFHTDFLHFPWLENSNIPHLTTLHGRQDMAENIAIYRNFPNELIVSISNNQRQPLPAAGWLSTVYHGLPLDLHHTGSGQGGYLAFLGRISPEKGIEQAIEIAIEANLPLKIAAKVDPSEVNYFEGFIKHLLNHPLIEFIGEITEWEKTDFLGNAKALLFPISWEEPFGMVLIEAMSCGTPVIAYPRGSVAEIIRDGIDGFLVHTVQEAITAIQHVDRLSRSVIRQGFENRFTARKMAERYLNAYHKVIGSIQEKTRRLAPRSNKWTEPTHQQLVTKVI</sequence>
<dbReference type="Gene3D" id="3.40.50.2000">
    <property type="entry name" value="Glycogen Phosphorylase B"/>
    <property type="match status" value="2"/>
</dbReference>
<dbReference type="GO" id="GO:0016757">
    <property type="term" value="F:glycosyltransferase activity"/>
    <property type="evidence" value="ECO:0007669"/>
    <property type="project" value="InterPro"/>
</dbReference>
<evidence type="ECO:0000313" key="4">
    <source>
        <dbReference type="Proteomes" id="UP000321291"/>
    </source>
</evidence>
<feature type="domain" description="Glycosyltransferase subfamily 4-like N-terminal" evidence="2">
    <location>
        <begin position="18"/>
        <end position="119"/>
    </location>
</feature>
<gene>
    <name evidence="3" type="ORF">FSB73_20070</name>
</gene>
<accession>A0A5B8VQ68</accession>
<dbReference type="CDD" id="cd03802">
    <property type="entry name" value="GT4_AviGT4-like"/>
    <property type="match status" value="1"/>
</dbReference>
<dbReference type="PANTHER" id="PTHR12526">
    <property type="entry name" value="GLYCOSYLTRANSFERASE"/>
    <property type="match status" value="1"/>
</dbReference>
<dbReference type="Pfam" id="PF00534">
    <property type="entry name" value="Glycos_transf_1"/>
    <property type="match status" value="1"/>
</dbReference>
<dbReference type="InterPro" id="IPR001296">
    <property type="entry name" value="Glyco_trans_1"/>
</dbReference>
<dbReference type="Proteomes" id="UP000321291">
    <property type="component" value="Chromosome"/>
</dbReference>
<name>A0A5B8VQ68_9BACT</name>
<reference evidence="3 4" key="1">
    <citation type="journal article" date="2017" name="Int. J. Syst. Evol. Microbiol.">
        <title>Arachidicoccus ginsenosidivorans sp. nov., with ginsenoside-converting activity isolated from ginseng cultivating soil.</title>
        <authorList>
            <person name="Siddiqi M.Z."/>
            <person name="Aslam Z."/>
            <person name="Im W.T."/>
        </authorList>
    </citation>
    <scope>NUCLEOTIDE SEQUENCE [LARGE SCALE GENOMIC DNA]</scope>
    <source>
        <strain evidence="3 4">Gsoil 809</strain>
    </source>
</reference>
<organism evidence="3 4">
    <name type="scientific">Arachidicoccus ginsenosidivorans</name>
    <dbReference type="NCBI Taxonomy" id="496057"/>
    <lineage>
        <taxon>Bacteria</taxon>
        <taxon>Pseudomonadati</taxon>
        <taxon>Bacteroidota</taxon>
        <taxon>Chitinophagia</taxon>
        <taxon>Chitinophagales</taxon>
        <taxon>Chitinophagaceae</taxon>
        <taxon>Arachidicoccus</taxon>
    </lineage>
</organism>
<evidence type="ECO:0000313" key="3">
    <source>
        <dbReference type="EMBL" id="QEC73620.1"/>
    </source>
</evidence>
<proteinExistence type="predicted"/>
<keyword evidence="4" id="KW-1185">Reference proteome</keyword>
<dbReference type="InterPro" id="IPR028098">
    <property type="entry name" value="Glyco_trans_4-like_N"/>
</dbReference>
<evidence type="ECO:0000259" key="2">
    <source>
        <dbReference type="Pfam" id="PF13439"/>
    </source>
</evidence>
<evidence type="ECO:0000259" key="1">
    <source>
        <dbReference type="Pfam" id="PF00534"/>
    </source>
</evidence>
<dbReference type="SUPFAM" id="SSF53756">
    <property type="entry name" value="UDP-Glycosyltransferase/glycogen phosphorylase"/>
    <property type="match status" value="1"/>
</dbReference>
<feature type="domain" description="Glycosyl transferase family 1" evidence="1">
    <location>
        <begin position="173"/>
        <end position="305"/>
    </location>
</feature>
<dbReference type="RefSeq" id="WP_146786368.1">
    <property type="nucleotide sequence ID" value="NZ_CP042434.1"/>
</dbReference>